<evidence type="ECO:0000313" key="2">
    <source>
        <dbReference type="EMBL" id="OGC34594.1"/>
    </source>
</evidence>
<name>A0A1F4TPE8_UNCSA</name>
<dbReference type="PANTHER" id="PTHR34047:SF8">
    <property type="entry name" value="PROTEIN YKFC"/>
    <property type="match status" value="1"/>
</dbReference>
<proteinExistence type="predicted"/>
<dbReference type="Pfam" id="PF00078">
    <property type="entry name" value="RVT_1"/>
    <property type="match status" value="1"/>
</dbReference>
<dbReference type="InterPro" id="IPR043128">
    <property type="entry name" value="Rev_trsase/Diguanyl_cyclase"/>
</dbReference>
<dbReference type="PROSITE" id="PS50878">
    <property type="entry name" value="RT_POL"/>
    <property type="match status" value="1"/>
</dbReference>
<sequence>MKRHHNLYEKICSFENLLLAAGKAQRGKKLKTPVSDFNLGFEKEIFTLQAELQSHTYRVGHYKQFHIYDPKKRLISALPYRDRVAQHALCNVIEPIFDRVLIFDSYACRKSKGSHRAVSRFQVYCRKNKYALKCDVKNYFASIDHEILLGMIMDKIKDPEALWLIKLIIDSTPSPGIPIGNLASQIFANLYLNGLDHYLKENLKCRFYLRYMDDLIVFGNDKGQLNQARKRIADYLEKLKLQLHANKCQVYPTKNGVKFLGYKVYPSHKLVAKENVKRFKIRMRKYISLFQSNLMSIPKITCSIQSWLGYAVFANSFHLRRKLFSNILIKG</sequence>
<dbReference type="Proteomes" id="UP000177309">
    <property type="component" value="Unassembled WGS sequence"/>
</dbReference>
<dbReference type="InterPro" id="IPR051083">
    <property type="entry name" value="GrpII_Intron_Splice-Mob/Def"/>
</dbReference>
<dbReference type="EMBL" id="MEUI01000014">
    <property type="protein sequence ID" value="OGC34594.1"/>
    <property type="molecule type" value="Genomic_DNA"/>
</dbReference>
<dbReference type="SUPFAM" id="SSF56672">
    <property type="entry name" value="DNA/RNA polymerases"/>
    <property type="match status" value="1"/>
</dbReference>
<dbReference type="PANTHER" id="PTHR34047">
    <property type="entry name" value="NUCLEAR INTRON MATURASE 1, MITOCHONDRIAL-RELATED"/>
    <property type="match status" value="1"/>
</dbReference>
<protein>
    <recommendedName>
        <fullName evidence="1">Reverse transcriptase domain-containing protein</fullName>
    </recommendedName>
</protein>
<evidence type="ECO:0000313" key="3">
    <source>
        <dbReference type="Proteomes" id="UP000177309"/>
    </source>
</evidence>
<reference evidence="2 3" key="1">
    <citation type="journal article" date="2016" name="Nat. Commun.">
        <title>Thousands of microbial genomes shed light on interconnected biogeochemical processes in an aquifer system.</title>
        <authorList>
            <person name="Anantharaman K."/>
            <person name="Brown C.T."/>
            <person name="Hug L.A."/>
            <person name="Sharon I."/>
            <person name="Castelle C.J."/>
            <person name="Probst A.J."/>
            <person name="Thomas B.C."/>
            <person name="Singh A."/>
            <person name="Wilkins M.J."/>
            <person name="Karaoz U."/>
            <person name="Brodie E.L."/>
            <person name="Williams K.H."/>
            <person name="Hubbard S.S."/>
            <person name="Banfield J.F."/>
        </authorList>
    </citation>
    <scope>NUCLEOTIDE SEQUENCE [LARGE SCALE GENOMIC DNA]</scope>
</reference>
<dbReference type="AlphaFoldDB" id="A0A1F4TPE8"/>
<comment type="caution">
    <text evidence="2">The sequence shown here is derived from an EMBL/GenBank/DDBJ whole genome shotgun (WGS) entry which is preliminary data.</text>
</comment>
<dbReference type="CDD" id="cd01651">
    <property type="entry name" value="RT_G2_intron"/>
    <property type="match status" value="1"/>
</dbReference>
<dbReference type="Gene3D" id="3.30.70.270">
    <property type="match status" value="1"/>
</dbReference>
<organism evidence="2 3">
    <name type="scientific">candidate division WOR-1 bacterium RIFOXYC2_FULL_41_25</name>
    <dbReference type="NCBI Taxonomy" id="1802586"/>
    <lineage>
        <taxon>Bacteria</taxon>
        <taxon>Bacillati</taxon>
        <taxon>Saganbacteria</taxon>
    </lineage>
</organism>
<accession>A0A1F4TPE8</accession>
<evidence type="ECO:0000259" key="1">
    <source>
        <dbReference type="PROSITE" id="PS50878"/>
    </source>
</evidence>
<dbReference type="InterPro" id="IPR043502">
    <property type="entry name" value="DNA/RNA_pol_sf"/>
</dbReference>
<feature type="domain" description="Reverse transcriptase" evidence="1">
    <location>
        <begin position="1"/>
        <end position="264"/>
    </location>
</feature>
<gene>
    <name evidence="2" type="ORF">A2462_04610</name>
</gene>
<dbReference type="InterPro" id="IPR000477">
    <property type="entry name" value="RT_dom"/>
</dbReference>